<evidence type="ECO:0000256" key="5">
    <source>
        <dbReference type="ARBA" id="ARBA00022723"/>
    </source>
</evidence>
<comment type="cofactor">
    <cofactor evidence="1">
        <name>[4Fe-4S] cluster</name>
        <dbReference type="ChEBI" id="CHEBI:49883"/>
    </cofactor>
</comment>
<reference evidence="11 15" key="1">
    <citation type="submission" date="2015-02" db="EMBL/GenBank/DDBJ databases">
        <title>Physiological reanalysis, assessment of diazotrophy, and genome sequences of multiple isolates of Streptomyces thermoautotrophicus.</title>
        <authorList>
            <person name="MacKellar D.C."/>
            <person name="Lieber L."/>
            <person name="Norman J."/>
            <person name="Bolger A."/>
            <person name="Tobin C."/>
            <person name="Murray J.W."/>
            <person name="Prell J."/>
        </authorList>
    </citation>
    <scope>NUCLEOTIDE SEQUENCE [LARGE SCALE GENOMIC DNA]</scope>
    <source>
        <strain evidence="11 15">UBT1</strain>
    </source>
</reference>
<dbReference type="STRING" id="1469144.LI90_3308"/>
<dbReference type="InterPro" id="IPR034466">
    <property type="entry name" value="Methyltransferase_Class_B"/>
</dbReference>
<dbReference type="Proteomes" id="UP000070659">
    <property type="component" value="Unassembled WGS sequence"/>
</dbReference>
<evidence type="ECO:0000259" key="9">
    <source>
        <dbReference type="PROSITE" id="PS51918"/>
    </source>
</evidence>
<dbReference type="PROSITE" id="PS51918">
    <property type="entry name" value="RADICAL_SAM"/>
    <property type="match status" value="1"/>
</dbReference>
<dbReference type="CDD" id="cd02068">
    <property type="entry name" value="radical_SAM_B12_BD"/>
    <property type="match status" value="1"/>
</dbReference>
<accession>A0A132MWH7</accession>
<dbReference type="AlphaFoldDB" id="A0A132MWH7"/>
<dbReference type="InterPro" id="IPR023404">
    <property type="entry name" value="rSAM_horseshoe"/>
</dbReference>
<dbReference type="InterPro" id="IPR051198">
    <property type="entry name" value="BchE-like"/>
</dbReference>
<evidence type="ECO:0000256" key="6">
    <source>
        <dbReference type="ARBA" id="ARBA00023004"/>
    </source>
</evidence>
<dbReference type="OrthoDB" id="5298546at2"/>
<dbReference type="EMBL" id="JYIJ01000017">
    <property type="protein sequence ID" value="KWX03437.1"/>
    <property type="molecule type" value="Genomic_DNA"/>
</dbReference>
<reference evidence="10" key="3">
    <citation type="submission" date="2015-04" db="EMBL/GenBank/DDBJ databases">
        <title>Physiological reanalysis, assessment of diazotrophy, and genome sequences of multiple isolates of Streptomyces thermoautotrophicus.</title>
        <authorList>
            <person name="MacKellar D.C."/>
            <person name="Lieber L."/>
            <person name="Norman J."/>
            <person name="Bolger A."/>
            <person name="Tobin C."/>
            <person name="Murray J.W."/>
            <person name="Woodward J."/>
            <person name="Friesen M."/>
            <person name="Prell J."/>
        </authorList>
    </citation>
    <scope>NUCLEOTIDE SEQUENCE [LARGE SCALE GENOMIC DNA]</scope>
    <source>
        <strain evidence="10">H1</strain>
    </source>
</reference>
<sequence>MRVLFVNPHYTYDPFTLLLHPSLAYGYMANQLKARGHDVVHADLPFEGNSPERVVDYLEDYRPDIVGVTCVAQSYYHALQIAQVVKSWNQTLPVVFGGPHVSFIPSECLERHRCVDFVLLFDAEHSMADLVDVLAAGGEPAGLRKVPGLAYREGPAVRVTAPEPPASDLDQYGIPDRSIFDMERYRRYDYETVVMTARGCPSRCAFCSTTAAGRAARWHSPRHVVDEMEQVIELGFESIFFGDDTFSGNPRRAIEICAEIKRRGIDIPWTSNMRAQDARPEVLDAMREAGAYRVFVGFESIQTHTLHLVKKGTSPERLYKTARRIMAHGLELHASFIVGAPGDTHESLAATLDYIRIVNPTIATFNVMEPRPGTDVYHNPAKYGITIPNPYWYETTDWLDLPVCHTETLTQEEIRSWVHRCYEEFCSADFRSEEKMSALEPVRAAWDAAAESVQRHLPLLPA</sequence>
<evidence type="ECO:0000259" key="8">
    <source>
        <dbReference type="PROSITE" id="PS51332"/>
    </source>
</evidence>
<evidence type="ECO:0000256" key="2">
    <source>
        <dbReference type="ARBA" id="ARBA00022603"/>
    </source>
</evidence>
<name>A0A132MWH7_9ACTN</name>
<dbReference type="SUPFAM" id="SSF52242">
    <property type="entry name" value="Cobalamin (vitamin B12)-binding domain"/>
    <property type="match status" value="1"/>
</dbReference>
<dbReference type="PANTHER" id="PTHR43409:SF7">
    <property type="entry name" value="BLL1977 PROTEIN"/>
    <property type="match status" value="1"/>
</dbReference>
<dbReference type="InterPro" id="IPR036724">
    <property type="entry name" value="Cobalamin-bd_sf"/>
</dbReference>
<dbReference type="GO" id="GO:0051539">
    <property type="term" value="F:4 iron, 4 sulfur cluster binding"/>
    <property type="evidence" value="ECO:0007669"/>
    <property type="project" value="UniProtKB-KW"/>
</dbReference>
<dbReference type="Gene3D" id="3.40.50.280">
    <property type="entry name" value="Cobalamin-binding domain"/>
    <property type="match status" value="1"/>
</dbReference>
<evidence type="ECO:0000313" key="13">
    <source>
        <dbReference type="Proteomes" id="UP000070188"/>
    </source>
</evidence>
<dbReference type="Pfam" id="PF02310">
    <property type="entry name" value="B12-binding"/>
    <property type="match status" value="1"/>
</dbReference>
<dbReference type="PANTHER" id="PTHR43409">
    <property type="entry name" value="ANAEROBIC MAGNESIUM-PROTOPORPHYRIN IX MONOMETHYL ESTER CYCLASE-RELATED"/>
    <property type="match status" value="1"/>
</dbReference>
<feature type="domain" description="B12-binding" evidence="8">
    <location>
        <begin position="7"/>
        <end position="141"/>
    </location>
</feature>
<evidence type="ECO:0000313" key="14">
    <source>
        <dbReference type="Proteomes" id="UP000070598"/>
    </source>
</evidence>
<keyword evidence="2" id="KW-0489">Methyltransferase</keyword>
<dbReference type="GO" id="GO:0005829">
    <property type="term" value="C:cytosol"/>
    <property type="evidence" value="ECO:0007669"/>
    <property type="project" value="TreeGrafter"/>
</dbReference>
<dbReference type="InterPro" id="IPR006158">
    <property type="entry name" value="Cobalamin-bd"/>
</dbReference>
<dbReference type="InterPro" id="IPR058240">
    <property type="entry name" value="rSAM_sf"/>
</dbReference>
<keyword evidence="6" id="KW-0408">Iron</keyword>
<organism evidence="10 13">
    <name type="scientific">Carbonactinospora thermoautotrophica</name>
    <dbReference type="NCBI Taxonomy" id="1469144"/>
    <lineage>
        <taxon>Bacteria</taxon>
        <taxon>Bacillati</taxon>
        <taxon>Actinomycetota</taxon>
        <taxon>Actinomycetes</taxon>
        <taxon>Kitasatosporales</taxon>
        <taxon>Carbonactinosporaceae</taxon>
        <taxon>Carbonactinospora</taxon>
    </lineage>
</organism>
<dbReference type="Proteomes" id="UP000070598">
    <property type="component" value="Unassembled WGS sequence"/>
</dbReference>
<evidence type="ECO:0000256" key="1">
    <source>
        <dbReference type="ARBA" id="ARBA00001966"/>
    </source>
</evidence>
<dbReference type="SUPFAM" id="SSF102114">
    <property type="entry name" value="Radical SAM enzymes"/>
    <property type="match status" value="1"/>
</dbReference>
<dbReference type="Gene3D" id="3.80.30.20">
    <property type="entry name" value="tm_1862 like domain"/>
    <property type="match status" value="1"/>
</dbReference>
<dbReference type="EMBL" id="JYIK01001097">
    <property type="protein sequence ID" value="KWX06565.1"/>
    <property type="molecule type" value="Genomic_DNA"/>
</dbReference>
<dbReference type="SFLD" id="SFLDG01123">
    <property type="entry name" value="methyltransferase_(Class_B)"/>
    <property type="match status" value="1"/>
</dbReference>
<evidence type="ECO:0000313" key="15">
    <source>
        <dbReference type="Proteomes" id="UP000070659"/>
    </source>
</evidence>
<dbReference type="CDD" id="cd01335">
    <property type="entry name" value="Radical_SAM"/>
    <property type="match status" value="1"/>
</dbReference>
<reference evidence="13" key="4">
    <citation type="submission" date="2015-04" db="EMBL/GenBank/DDBJ databases">
        <title>Physiological reanalysis, assessment of diazotrophy, and genome sequences of multiple isolates of Streptomyces thermoautotrophicus.</title>
        <authorList>
            <person name="MacKellar D.C."/>
            <person name="Lieber L."/>
            <person name="Norman J."/>
            <person name="Bolger A."/>
            <person name="Tobin C."/>
            <person name="Murray J.W."/>
            <person name="Chang R."/>
            <person name="Ford T."/>
            <person name="Nguyen P.Q."/>
            <person name="Woodward J."/>
            <person name="Permingeat H."/>
            <person name="Joshi N.S."/>
            <person name="Silver P.A."/>
            <person name="Usadel B."/>
            <person name="Rutherford A.W."/>
            <person name="Friesen M."/>
            <person name="Prell J."/>
        </authorList>
    </citation>
    <scope>NUCLEOTIDE SEQUENCE [LARGE SCALE GENOMIC DNA]</scope>
    <source>
        <strain evidence="13">H1</strain>
    </source>
</reference>
<dbReference type="GO" id="GO:0003824">
    <property type="term" value="F:catalytic activity"/>
    <property type="evidence" value="ECO:0007669"/>
    <property type="project" value="InterPro"/>
</dbReference>
<feature type="domain" description="Radical SAM core" evidence="9">
    <location>
        <begin position="186"/>
        <end position="420"/>
    </location>
</feature>
<evidence type="ECO:0000256" key="4">
    <source>
        <dbReference type="ARBA" id="ARBA00022691"/>
    </source>
</evidence>
<dbReference type="GO" id="GO:0031419">
    <property type="term" value="F:cobalamin binding"/>
    <property type="evidence" value="ECO:0007669"/>
    <property type="project" value="InterPro"/>
</dbReference>
<dbReference type="SFLD" id="SFLDG01082">
    <property type="entry name" value="B12-binding_domain_containing"/>
    <property type="match status" value="1"/>
</dbReference>
<keyword evidence="7" id="KW-0411">Iron-sulfur</keyword>
<proteinExistence type="predicted"/>
<comment type="caution">
    <text evidence="10">The sequence shown here is derived from an EMBL/GenBank/DDBJ whole genome shotgun (WGS) entry which is preliminary data.</text>
</comment>
<evidence type="ECO:0000313" key="12">
    <source>
        <dbReference type="EMBL" id="KWX06565.1"/>
    </source>
</evidence>
<reference evidence="14" key="2">
    <citation type="submission" date="2015-02" db="EMBL/GenBank/DDBJ databases">
        <title>Physiological reanalysis, assessment of diazotrophy, and genome sequences of multiple isolates of Streptomyces thermoautotrophicus.</title>
        <authorList>
            <person name="MacKellar D.C."/>
            <person name="Lieber L."/>
            <person name="Norman J."/>
            <person name="Bolger A."/>
            <person name="Tobin C."/>
            <person name="Murray J.W."/>
            <person name="Friesen M."/>
            <person name="Prell J."/>
        </authorList>
    </citation>
    <scope>NUCLEOTIDE SEQUENCE [LARGE SCALE GENOMIC DNA]</scope>
    <source>
        <strain evidence="14">UBT1</strain>
    </source>
</reference>
<gene>
    <name evidence="10" type="ORF">LI90_3308</name>
    <name evidence="11" type="ORF">TH66_11030</name>
    <name evidence="12" type="ORF">TR74_21675</name>
</gene>
<keyword evidence="3" id="KW-0808">Transferase</keyword>
<evidence type="ECO:0000313" key="11">
    <source>
        <dbReference type="EMBL" id="KWX03437.1"/>
    </source>
</evidence>
<evidence type="ECO:0000256" key="7">
    <source>
        <dbReference type="ARBA" id="ARBA00023014"/>
    </source>
</evidence>
<evidence type="ECO:0000256" key="3">
    <source>
        <dbReference type="ARBA" id="ARBA00022679"/>
    </source>
</evidence>
<dbReference type="GO" id="GO:0046872">
    <property type="term" value="F:metal ion binding"/>
    <property type="evidence" value="ECO:0007669"/>
    <property type="project" value="UniProtKB-KW"/>
</dbReference>
<dbReference type="PROSITE" id="PS51332">
    <property type="entry name" value="B12_BINDING"/>
    <property type="match status" value="1"/>
</dbReference>
<dbReference type="SMART" id="SM00729">
    <property type="entry name" value="Elp3"/>
    <property type="match status" value="1"/>
</dbReference>
<dbReference type="SFLD" id="SFLDS00029">
    <property type="entry name" value="Radical_SAM"/>
    <property type="match status" value="1"/>
</dbReference>
<dbReference type="PATRIC" id="fig|1469144.10.peg.3557"/>
<dbReference type="Pfam" id="PF04055">
    <property type="entry name" value="Radical_SAM"/>
    <property type="match status" value="1"/>
</dbReference>
<dbReference type="RefSeq" id="WP_066889175.1">
    <property type="nucleotide sequence ID" value="NZ_JYIJ01000017.1"/>
</dbReference>
<dbReference type="Proteomes" id="UP000070188">
    <property type="component" value="Unassembled WGS sequence"/>
</dbReference>
<dbReference type="InterPro" id="IPR007197">
    <property type="entry name" value="rSAM"/>
</dbReference>
<dbReference type="EMBL" id="LAXD01000001">
    <property type="protein sequence ID" value="KWX02265.1"/>
    <property type="molecule type" value="Genomic_DNA"/>
</dbReference>
<keyword evidence="4" id="KW-0949">S-adenosyl-L-methionine</keyword>
<keyword evidence="13" id="KW-1185">Reference proteome</keyword>
<evidence type="ECO:0000313" key="10">
    <source>
        <dbReference type="EMBL" id="KWX02265.1"/>
    </source>
</evidence>
<protein>
    <submittedName>
        <fullName evidence="10">Radical SAM domain protein</fullName>
    </submittedName>
</protein>
<dbReference type="InterPro" id="IPR006638">
    <property type="entry name" value="Elp3/MiaA/NifB-like_rSAM"/>
</dbReference>
<keyword evidence="5" id="KW-0479">Metal-binding</keyword>